<gene>
    <name evidence="8" type="ORF">ACFO3I_10725</name>
</gene>
<feature type="domain" description="Phage shock protein PspC N-terminal" evidence="7">
    <location>
        <begin position="14"/>
        <end position="64"/>
    </location>
</feature>
<accession>A0ABV9JMK1</accession>
<keyword evidence="2" id="KW-1003">Cell membrane</keyword>
<comment type="caution">
    <text evidence="8">The sequence shown here is derived from an EMBL/GenBank/DDBJ whole genome shotgun (WGS) entry which is preliminary data.</text>
</comment>
<keyword evidence="9" id="KW-1185">Reference proteome</keyword>
<dbReference type="InterPro" id="IPR052027">
    <property type="entry name" value="PspC"/>
</dbReference>
<name>A0ABV9JMK1_9GAMM</name>
<comment type="subcellular location">
    <subcellularLocation>
        <location evidence="1">Cell membrane</location>
        <topology evidence="1">Single-pass membrane protein</topology>
    </subcellularLocation>
</comment>
<keyword evidence="4 6" id="KW-1133">Transmembrane helix</keyword>
<evidence type="ECO:0000256" key="5">
    <source>
        <dbReference type="ARBA" id="ARBA00023136"/>
    </source>
</evidence>
<dbReference type="EMBL" id="JBHSGB010000010">
    <property type="protein sequence ID" value="MFC4655485.1"/>
    <property type="molecule type" value="Genomic_DNA"/>
</dbReference>
<dbReference type="Proteomes" id="UP001595962">
    <property type="component" value="Unassembled WGS sequence"/>
</dbReference>
<dbReference type="PANTHER" id="PTHR33885">
    <property type="entry name" value="PHAGE SHOCK PROTEIN C"/>
    <property type="match status" value="1"/>
</dbReference>
<evidence type="ECO:0000256" key="2">
    <source>
        <dbReference type="ARBA" id="ARBA00022475"/>
    </source>
</evidence>
<evidence type="ECO:0000313" key="8">
    <source>
        <dbReference type="EMBL" id="MFC4655485.1"/>
    </source>
</evidence>
<dbReference type="RefSeq" id="WP_377333982.1">
    <property type="nucleotide sequence ID" value="NZ_JBHSGB010000010.1"/>
</dbReference>
<sequence length="68" mass="7514">MKTINDGSWFINKARRKIAGVCAGFASYYDQPVWLVRALVVLLALCFPVAVLVAYVAAAVFLPARWVI</sequence>
<keyword evidence="3 6" id="KW-0812">Transmembrane</keyword>
<evidence type="ECO:0000256" key="6">
    <source>
        <dbReference type="SAM" id="Phobius"/>
    </source>
</evidence>
<protein>
    <submittedName>
        <fullName evidence="8">PspC domain-containing protein</fullName>
    </submittedName>
</protein>
<reference evidence="9" key="1">
    <citation type="journal article" date="2019" name="Int. J. Syst. Evol. Microbiol.">
        <title>The Global Catalogue of Microorganisms (GCM) 10K type strain sequencing project: providing services to taxonomists for standard genome sequencing and annotation.</title>
        <authorList>
            <consortium name="The Broad Institute Genomics Platform"/>
            <consortium name="The Broad Institute Genome Sequencing Center for Infectious Disease"/>
            <person name="Wu L."/>
            <person name="Ma J."/>
        </authorList>
    </citation>
    <scope>NUCLEOTIDE SEQUENCE [LARGE SCALE GENOMIC DNA]</scope>
    <source>
        <strain evidence="9">DT28</strain>
    </source>
</reference>
<keyword evidence="5 6" id="KW-0472">Membrane</keyword>
<dbReference type="PANTHER" id="PTHR33885:SF3">
    <property type="entry name" value="PHAGE SHOCK PROTEIN C"/>
    <property type="match status" value="1"/>
</dbReference>
<evidence type="ECO:0000313" key="9">
    <source>
        <dbReference type="Proteomes" id="UP001595962"/>
    </source>
</evidence>
<evidence type="ECO:0000256" key="3">
    <source>
        <dbReference type="ARBA" id="ARBA00022692"/>
    </source>
</evidence>
<evidence type="ECO:0000256" key="4">
    <source>
        <dbReference type="ARBA" id="ARBA00022989"/>
    </source>
</evidence>
<dbReference type="InterPro" id="IPR007168">
    <property type="entry name" value="Phageshock_PspC_N"/>
</dbReference>
<organism evidence="8 9">
    <name type="scientific">Rheinheimera marina</name>
    <dbReference type="NCBI Taxonomy" id="1774958"/>
    <lineage>
        <taxon>Bacteria</taxon>
        <taxon>Pseudomonadati</taxon>
        <taxon>Pseudomonadota</taxon>
        <taxon>Gammaproteobacteria</taxon>
        <taxon>Chromatiales</taxon>
        <taxon>Chromatiaceae</taxon>
        <taxon>Rheinheimera</taxon>
    </lineage>
</organism>
<feature type="transmembrane region" description="Helical" evidence="6">
    <location>
        <begin position="34"/>
        <end position="62"/>
    </location>
</feature>
<dbReference type="Pfam" id="PF04024">
    <property type="entry name" value="PspC"/>
    <property type="match status" value="1"/>
</dbReference>
<evidence type="ECO:0000259" key="7">
    <source>
        <dbReference type="Pfam" id="PF04024"/>
    </source>
</evidence>
<evidence type="ECO:0000256" key="1">
    <source>
        <dbReference type="ARBA" id="ARBA00004162"/>
    </source>
</evidence>
<proteinExistence type="predicted"/>